<dbReference type="Proteomes" id="UP001365405">
    <property type="component" value="Unassembled WGS sequence"/>
</dbReference>
<reference evidence="1 2" key="1">
    <citation type="submission" date="2024-04" db="EMBL/GenBank/DDBJ databases">
        <title>Novel species of the genus Ideonella isolated from streams.</title>
        <authorList>
            <person name="Lu H."/>
        </authorList>
    </citation>
    <scope>NUCLEOTIDE SEQUENCE [LARGE SCALE GENOMIC DNA]</scope>
    <source>
        <strain evidence="1 2">DXS22W</strain>
    </source>
</reference>
<evidence type="ECO:0000313" key="1">
    <source>
        <dbReference type="EMBL" id="MEK8049379.1"/>
    </source>
</evidence>
<proteinExistence type="predicted"/>
<dbReference type="InterPro" id="IPR011990">
    <property type="entry name" value="TPR-like_helical_dom_sf"/>
</dbReference>
<evidence type="ECO:0008006" key="3">
    <source>
        <dbReference type="Google" id="ProtNLM"/>
    </source>
</evidence>
<gene>
    <name evidence="1" type="ORF">AACH10_03915</name>
</gene>
<dbReference type="EMBL" id="JBBUTH010000001">
    <property type="protein sequence ID" value="MEK8049379.1"/>
    <property type="molecule type" value="Genomic_DNA"/>
</dbReference>
<accession>A0ABU9CBY3</accession>
<comment type="caution">
    <text evidence="1">The sequence shown here is derived from an EMBL/GenBank/DDBJ whole genome shotgun (WGS) entry which is preliminary data.</text>
</comment>
<keyword evidence="2" id="KW-1185">Reference proteome</keyword>
<dbReference type="RefSeq" id="WP_341409047.1">
    <property type="nucleotide sequence ID" value="NZ_JBBUTH010000001.1"/>
</dbReference>
<dbReference type="Gene3D" id="1.25.40.10">
    <property type="entry name" value="Tetratricopeptide repeat domain"/>
    <property type="match status" value="1"/>
</dbReference>
<protein>
    <recommendedName>
        <fullName evidence="3">Sel1 repeat family protein</fullName>
    </recommendedName>
</protein>
<name>A0ABU9CBY3_9BURK</name>
<sequence length="516" mass="53983">MRRQDIQLLAQARQGDLRARCEVGRRYLLGVDGFTRHVAAGIDHLRQAAATDPAAAARVLAECLPLHELLAQGQHAALQRAAAAGSATAQLRAAAWQLARRDGLAEARHWLQQAAASATPAAAAAQPALNALDAAPPAQALRAVLQALDAAGEVDGAAVAAQAVAQAREQGDLQALADALNAALAFDAAPEAALPRDIAAAVQLAEGQGRELRGVDAQAIRDALESCAAQGDREAAYTLGRGLSGLPTPGLSAEVFDGQQNMRKGAAFLLRAADAGCDAAWLHLYRLHADHSLSVANPQMARFFLEKAAARGQAEAQRKLGALMLRESAGLAGTEQAIAWLHAAAAQQDAHAATLLQSLVLPVPGSDAEAAWGIAQVRQSDPWLAARLALARAFGLTKLEGLCVDPLDGQRPWGLVVGRNPFIQQVRLSAPRAIPAVSAAAAGALQQAVALYGQRGAAGEGDLRTRSLRQRRLFERLGLDEALYFADASATTLEALRLGSKWAWRARQPLSEALAA</sequence>
<dbReference type="SUPFAM" id="SSF81901">
    <property type="entry name" value="HCP-like"/>
    <property type="match status" value="1"/>
</dbReference>
<organism evidence="1 2">
    <name type="scientific">Pseudaquabacterium inlustre</name>
    <dbReference type="NCBI Taxonomy" id="2984192"/>
    <lineage>
        <taxon>Bacteria</taxon>
        <taxon>Pseudomonadati</taxon>
        <taxon>Pseudomonadota</taxon>
        <taxon>Betaproteobacteria</taxon>
        <taxon>Burkholderiales</taxon>
        <taxon>Sphaerotilaceae</taxon>
        <taxon>Pseudaquabacterium</taxon>
    </lineage>
</organism>
<evidence type="ECO:0000313" key="2">
    <source>
        <dbReference type="Proteomes" id="UP001365405"/>
    </source>
</evidence>